<proteinExistence type="predicted"/>
<reference evidence="1" key="1">
    <citation type="journal article" date="2021" name="Nat. Microbiol.">
        <title>Cocultivation of an ultrasmall environmental parasitic bacterium with lytic ability against bacteria associated with wastewater foams.</title>
        <authorList>
            <person name="Batinovic S."/>
            <person name="Rose J.J.A."/>
            <person name="Ratcliffe J."/>
            <person name="Seviour R.J."/>
            <person name="Petrovski S."/>
        </authorList>
    </citation>
    <scope>NUCLEOTIDE SEQUENCE</scope>
    <source>
        <strain evidence="1">CON9</strain>
    </source>
</reference>
<keyword evidence="2" id="KW-1185">Reference proteome</keyword>
<evidence type="ECO:0000313" key="2">
    <source>
        <dbReference type="Proteomes" id="UP001059836"/>
    </source>
</evidence>
<evidence type="ECO:0000313" key="1">
    <source>
        <dbReference type="EMBL" id="QHN33687.1"/>
    </source>
</evidence>
<accession>A0ABX6ICL5</accession>
<organism evidence="1 2">
    <name type="scientific">Gordonia pseudamarae</name>
    <dbReference type="NCBI Taxonomy" id="2831662"/>
    <lineage>
        <taxon>Bacteria</taxon>
        <taxon>Bacillati</taxon>
        <taxon>Actinomycetota</taxon>
        <taxon>Actinomycetes</taxon>
        <taxon>Mycobacteriales</taxon>
        <taxon>Gordoniaceae</taxon>
        <taxon>Gordonia</taxon>
    </lineage>
</organism>
<dbReference type="Proteomes" id="UP001059836">
    <property type="component" value="Chromosome"/>
</dbReference>
<dbReference type="EMBL" id="CP045809">
    <property type="protein sequence ID" value="QHN33687.1"/>
    <property type="molecule type" value="Genomic_DNA"/>
</dbReference>
<sequence length="117" mass="12892">MAGDDEQPLDMRYAFDVSGEVESDPAWWKARAKAAADAAIDINKIADTTDTLFVRNYYGECVEGRTIHKLFRGIVEDWVADLREQATSAENLADACLVAARTLTEADNEAAQNIAPR</sequence>
<name>A0ABX6ICL5_9ACTN</name>
<gene>
    <name evidence="1" type="ORF">GII31_00940</name>
</gene>
<dbReference type="RefSeq" id="WP_213245952.1">
    <property type="nucleotide sequence ID" value="NZ_CP045806.1"/>
</dbReference>
<protein>
    <submittedName>
        <fullName evidence="1">Uncharacterized protein</fullName>
    </submittedName>
</protein>